<dbReference type="PROSITE" id="PS51099">
    <property type="entry name" value="PTS_EIIB_TYPE_2"/>
    <property type="match status" value="1"/>
</dbReference>
<reference evidence="8" key="2">
    <citation type="submission" date="2023-10" db="EMBL/GenBank/DDBJ databases">
        <authorList>
            <person name="Khurajog B."/>
        </authorList>
    </citation>
    <scope>NUCLEOTIDE SEQUENCE</scope>
    <source>
        <strain evidence="8">BF9</strain>
    </source>
</reference>
<keyword evidence="4" id="KW-0010">Activator</keyword>
<reference evidence="8" key="1">
    <citation type="journal article" date="2023" name="PeerJ">
        <title>Selection and evaluation of lactic acid bacteria from chicken feces in Thailand as potential probiotics.</title>
        <authorList>
            <person name="Khurajog B."/>
            <person name="Disastra Y."/>
            <person name="Lawwyne L.D."/>
            <person name="Sirichokchatchawan W."/>
            <person name="Niyomtham W."/>
            <person name="Yindee J."/>
            <person name="Hampson D.J."/>
            <person name="Prapasarakul N."/>
        </authorList>
    </citation>
    <scope>NUCLEOTIDE SEQUENCE</scope>
    <source>
        <strain evidence="8">BF9</strain>
    </source>
</reference>
<dbReference type="InterPro" id="IPR013196">
    <property type="entry name" value="HTH_11"/>
</dbReference>
<keyword evidence="5" id="KW-0804">Transcription</keyword>
<comment type="caution">
    <text evidence="8">The sequence shown here is derived from an EMBL/GenBank/DDBJ whole genome shotgun (WGS) entry which is preliminary data.</text>
</comment>
<evidence type="ECO:0000259" key="6">
    <source>
        <dbReference type="PROSITE" id="PS51099"/>
    </source>
</evidence>
<accession>A0AAW8YKT7</accession>
<dbReference type="AlphaFoldDB" id="A0AAW8YKT7"/>
<dbReference type="RefSeq" id="WP_317072572.1">
    <property type="nucleotide sequence ID" value="NZ_JAWJAV010000010.1"/>
</dbReference>
<dbReference type="InterPro" id="IPR036634">
    <property type="entry name" value="PRD_sf"/>
</dbReference>
<dbReference type="InterPro" id="IPR036095">
    <property type="entry name" value="PTS_EIIB-like_sf"/>
</dbReference>
<proteinExistence type="predicted"/>
<dbReference type="InterPro" id="IPR011608">
    <property type="entry name" value="PRD"/>
</dbReference>
<dbReference type="Pfam" id="PF00874">
    <property type="entry name" value="PRD"/>
    <property type="match status" value="1"/>
</dbReference>
<dbReference type="Gene3D" id="1.10.10.10">
    <property type="entry name" value="Winged helix-like DNA-binding domain superfamily/Winged helix DNA-binding domain"/>
    <property type="match status" value="1"/>
</dbReference>
<dbReference type="GO" id="GO:0008982">
    <property type="term" value="F:protein-N(PI)-phosphohistidine-sugar phosphotransferase activity"/>
    <property type="evidence" value="ECO:0007669"/>
    <property type="project" value="InterPro"/>
</dbReference>
<dbReference type="Gene3D" id="3.40.50.2300">
    <property type="match status" value="1"/>
</dbReference>
<evidence type="ECO:0000256" key="4">
    <source>
        <dbReference type="ARBA" id="ARBA00023159"/>
    </source>
</evidence>
<dbReference type="SUPFAM" id="SSF63520">
    <property type="entry name" value="PTS-regulatory domain, PRD"/>
    <property type="match status" value="2"/>
</dbReference>
<keyword evidence="1" id="KW-0808">Transferase</keyword>
<protein>
    <submittedName>
        <fullName evidence="8">PRD domain-containing protein</fullName>
    </submittedName>
</protein>
<dbReference type="EMBL" id="JAWJAV010000010">
    <property type="protein sequence ID" value="MDV2622084.1"/>
    <property type="molecule type" value="Genomic_DNA"/>
</dbReference>
<dbReference type="InterPro" id="IPR050661">
    <property type="entry name" value="BglG_antiterminators"/>
</dbReference>
<dbReference type="GO" id="GO:0009401">
    <property type="term" value="P:phosphoenolpyruvate-dependent sugar phosphotransferase system"/>
    <property type="evidence" value="ECO:0007669"/>
    <property type="project" value="InterPro"/>
</dbReference>
<dbReference type="SUPFAM" id="SSF52794">
    <property type="entry name" value="PTS system IIB component-like"/>
    <property type="match status" value="1"/>
</dbReference>
<dbReference type="CDD" id="cd05568">
    <property type="entry name" value="PTS_IIB_bgl_like"/>
    <property type="match status" value="1"/>
</dbReference>
<keyword evidence="3" id="KW-0805">Transcription regulation</keyword>
<evidence type="ECO:0000313" key="8">
    <source>
        <dbReference type="EMBL" id="MDV2622084.1"/>
    </source>
</evidence>
<name>A0AAW8YKT7_PEDAC</name>
<dbReference type="Proteomes" id="UP001280897">
    <property type="component" value="Unassembled WGS sequence"/>
</dbReference>
<evidence type="ECO:0000256" key="3">
    <source>
        <dbReference type="ARBA" id="ARBA00023015"/>
    </source>
</evidence>
<feature type="domain" description="PTS EIIB type-2" evidence="6">
    <location>
        <begin position="418"/>
        <end position="509"/>
    </location>
</feature>
<evidence type="ECO:0000256" key="2">
    <source>
        <dbReference type="ARBA" id="ARBA00022737"/>
    </source>
</evidence>
<dbReference type="GO" id="GO:0006355">
    <property type="term" value="P:regulation of DNA-templated transcription"/>
    <property type="evidence" value="ECO:0007669"/>
    <property type="project" value="InterPro"/>
</dbReference>
<dbReference type="Pfam" id="PF08279">
    <property type="entry name" value="HTH_11"/>
    <property type="match status" value="1"/>
</dbReference>
<sequence>MYKNESVLIYKLKGGNVTDKRGKRIIYLLMNQENYVSAEKLAKKLDVSLKTVYRTINAINKNYRNGPLILSERGQGYKLDYSKYISTDEGKKPNSINDELPIQRRNQIMKVLLKEAPAKVRIKTLFDKYYISDSSKISDEKFIKHVLNKYNLEVHRSNEYLSVSGAEFNIRQAIKDLTDDRDVIDLKQILKNDNFTRKYDVRFVFKQIDLIESRIKSTIPYPYNVNLFTHMYILVDRTRNQGKRQVAESSKEISEYFRKIEPTNLLKIVSEEVIQNIEHYVHKKLSRNEAYYLYEYLISSRLPGVVQNIRNDGKTVNFTNYLIETVENISGKKFTDSSFHNRLMEHVRPMLNRLENGIKINNSLLVQIRIEYGEMFNYIKQATQLITDRLKVPQIDENEIGFLTLYFAMALEEESPQIPTLIMCATGVGTSELLRVKVEKKFPDLKIVETISSFNLAMALKKHPETRLIISTIRSSSQVDIPVVVVSAMLTKEDEDNVKKAVRNIQWKV</sequence>
<evidence type="ECO:0000259" key="7">
    <source>
        <dbReference type="PROSITE" id="PS51372"/>
    </source>
</evidence>
<evidence type="ECO:0000313" key="9">
    <source>
        <dbReference type="Proteomes" id="UP001280897"/>
    </source>
</evidence>
<dbReference type="PANTHER" id="PTHR30185:SF18">
    <property type="entry name" value="TRANSCRIPTIONAL REGULATOR MTLR"/>
    <property type="match status" value="1"/>
</dbReference>
<dbReference type="SUPFAM" id="SSF46785">
    <property type="entry name" value="Winged helix' DNA-binding domain"/>
    <property type="match status" value="1"/>
</dbReference>
<keyword evidence="2" id="KW-0677">Repeat</keyword>
<dbReference type="InterPro" id="IPR013011">
    <property type="entry name" value="PTS_EIIB_2"/>
</dbReference>
<evidence type="ECO:0000256" key="1">
    <source>
        <dbReference type="ARBA" id="ARBA00022679"/>
    </source>
</evidence>
<dbReference type="InterPro" id="IPR007737">
    <property type="entry name" value="Mga_HTH"/>
</dbReference>
<dbReference type="Gene3D" id="1.10.1790.10">
    <property type="entry name" value="PRD domain"/>
    <property type="match status" value="2"/>
</dbReference>
<dbReference type="Pfam" id="PF05043">
    <property type="entry name" value="Mga"/>
    <property type="match status" value="1"/>
</dbReference>
<gene>
    <name evidence="8" type="ORF">R0G89_10265</name>
</gene>
<dbReference type="InterPro" id="IPR036390">
    <property type="entry name" value="WH_DNA-bd_sf"/>
</dbReference>
<dbReference type="PROSITE" id="PS51372">
    <property type="entry name" value="PRD_2"/>
    <property type="match status" value="1"/>
</dbReference>
<evidence type="ECO:0000256" key="5">
    <source>
        <dbReference type="ARBA" id="ARBA00023163"/>
    </source>
</evidence>
<organism evidence="8 9">
    <name type="scientific">Pediococcus acidilactici</name>
    <dbReference type="NCBI Taxonomy" id="1254"/>
    <lineage>
        <taxon>Bacteria</taxon>
        <taxon>Bacillati</taxon>
        <taxon>Bacillota</taxon>
        <taxon>Bacilli</taxon>
        <taxon>Lactobacillales</taxon>
        <taxon>Lactobacillaceae</taxon>
        <taxon>Pediococcus</taxon>
        <taxon>Pediococcus acidilactici group</taxon>
    </lineage>
</organism>
<feature type="domain" description="PRD" evidence="7">
    <location>
        <begin position="310"/>
        <end position="417"/>
    </location>
</feature>
<dbReference type="InterPro" id="IPR036388">
    <property type="entry name" value="WH-like_DNA-bd_sf"/>
</dbReference>
<dbReference type="PANTHER" id="PTHR30185">
    <property type="entry name" value="CRYPTIC BETA-GLUCOSIDE BGL OPERON ANTITERMINATOR"/>
    <property type="match status" value="1"/>
</dbReference>